<organism evidence="1 2">
    <name type="scientific">Dermacentor silvarum</name>
    <name type="common">Tick</name>
    <dbReference type="NCBI Taxonomy" id="543639"/>
    <lineage>
        <taxon>Eukaryota</taxon>
        <taxon>Metazoa</taxon>
        <taxon>Ecdysozoa</taxon>
        <taxon>Arthropoda</taxon>
        <taxon>Chelicerata</taxon>
        <taxon>Arachnida</taxon>
        <taxon>Acari</taxon>
        <taxon>Parasitiformes</taxon>
        <taxon>Ixodida</taxon>
        <taxon>Ixodoidea</taxon>
        <taxon>Ixodidae</taxon>
        <taxon>Rhipicephalinae</taxon>
        <taxon>Dermacentor</taxon>
    </lineage>
</organism>
<evidence type="ECO:0000313" key="1">
    <source>
        <dbReference type="EMBL" id="KAH7933386.1"/>
    </source>
</evidence>
<name>A0ACB8C3T3_DERSI</name>
<gene>
    <name evidence="1" type="ORF">HPB49_012073</name>
</gene>
<evidence type="ECO:0000313" key="2">
    <source>
        <dbReference type="Proteomes" id="UP000821865"/>
    </source>
</evidence>
<accession>A0ACB8C3T3</accession>
<proteinExistence type="predicted"/>
<comment type="caution">
    <text evidence="1">The sequence shown here is derived from an EMBL/GenBank/DDBJ whole genome shotgun (WGS) entry which is preliminary data.</text>
</comment>
<protein>
    <submittedName>
        <fullName evidence="1">Uncharacterized protein</fullName>
    </submittedName>
</protein>
<dbReference type="Proteomes" id="UP000821865">
    <property type="component" value="Chromosome 9"/>
</dbReference>
<keyword evidence="2" id="KW-1185">Reference proteome</keyword>
<dbReference type="EMBL" id="CM023478">
    <property type="protein sequence ID" value="KAH7933386.1"/>
    <property type="molecule type" value="Genomic_DNA"/>
</dbReference>
<reference evidence="1" key="1">
    <citation type="submission" date="2020-05" db="EMBL/GenBank/DDBJ databases">
        <title>Large-scale comparative analyses of tick genomes elucidate their genetic diversity and vector capacities.</title>
        <authorList>
            <person name="Jia N."/>
            <person name="Wang J."/>
            <person name="Shi W."/>
            <person name="Du L."/>
            <person name="Sun Y."/>
            <person name="Zhan W."/>
            <person name="Jiang J."/>
            <person name="Wang Q."/>
            <person name="Zhang B."/>
            <person name="Ji P."/>
            <person name="Sakyi L.B."/>
            <person name="Cui X."/>
            <person name="Yuan T."/>
            <person name="Jiang B."/>
            <person name="Yang W."/>
            <person name="Lam T.T.-Y."/>
            <person name="Chang Q."/>
            <person name="Ding S."/>
            <person name="Wang X."/>
            <person name="Zhu J."/>
            <person name="Ruan X."/>
            <person name="Zhao L."/>
            <person name="Wei J."/>
            <person name="Que T."/>
            <person name="Du C."/>
            <person name="Cheng J."/>
            <person name="Dai P."/>
            <person name="Han X."/>
            <person name="Huang E."/>
            <person name="Gao Y."/>
            <person name="Liu J."/>
            <person name="Shao H."/>
            <person name="Ye R."/>
            <person name="Li L."/>
            <person name="Wei W."/>
            <person name="Wang X."/>
            <person name="Wang C."/>
            <person name="Yang T."/>
            <person name="Huo Q."/>
            <person name="Li W."/>
            <person name="Guo W."/>
            <person name="Chen H."/>
            <person name="Zhou L."/>
            <person name="Ni X."/>
            <person name="Tian J."/>
            <person name="Zhou Y."/>
            <person name="Sheng Y."/>
            <person name="Liu T."/>
            <person name="Pan Y."/>
            <person name="Xia L."/>
            <person name="Li J."/>
            <person name="Zhao F."/>
            <person name="Cao W."/>
        </authorList>
    </citation>
    <scope>NUCLEOTIDE SEQUENCE</scope>
    <source>
        <strain evidence="1">Dsil-2018</strain>
    </source>
</reference>
<sequence length="91" mass="9888">MTFAIVAVLLGSLGGGGNEGPVQYHPMFRCDNNHTAEIARLTTRDAIVGSTMKAKIKLRVYDAILKDLKLRTALFTPEGHIVPCIDGFGSW</sequence>